<dbReference type="PROSITE" id="PS50928">
    <property type="entry name" value="ABC_TM1"/>
    <property type="match status" value="1"/>
</dbReference>
<dbReference type="PANTHER" id="PTHR30193:SF1">
    <property type="entry name" value="ABC TRANSPORTER PERMEASE PROTEIN YESP-RELATED"/>
    <property type="match status" value="1"/>
</dbReference>
<dbReference type="Proteomes" id="UP000482960">
    <property type="component" value="Unassembled WGS sequence"/>
</dbReference>
<keyword evidence="5 7" id="KW-1133">Transmembrane helix</keyword>
<feature type="transmembrane region" description="Helical" evidence="7">
    <location>
        <begin position="127"/>
        <end position="147"/>
    </location>
</feature>
<dbReference type="AlphaFoldDB" id="A0A6V8LLE9"/>
<keyword evidence="6 7" id="KW-0472">Membrane</keyword>
<feature type="domain" description="ABC transmembrane type-1" evidence="9">
    <location>
        <begin position="89"/>
        <end position="316"/>
    </location>
</feature>
<dbReference type="Pfam" id="PF00528">
    <property type="entry name" value="BPD_transp_1"/>
    <property type="match status" value="1"/>
</dbReference>
<evidence type="ECO:0000256" key="3">
    <source>
        <dbReference type="ARBA" id="ARBA00022475"/>
    </source>
</evidence>
<evidence type="ECO:0000313" key="11">
    <source>
        <dbReference type="Proteomes" id="UP000482960"/>
    </source>
</evidence>
<dbReference type="EMBL" id="BLPG01000001">
    <property type="protein sequence ID" value="GFJ95006.1"/>
    <property type="molecule type" value="Genomic_DNA"/>
</dbReference>
<evidence type="ECO:0000256" key="8">
    <source>
        <dbReference type="SAM" id="MobiDB-lite"/>
    </source>
</evidence>
<keyword evidence="2 7" id="KW-0813">Transport</keyword>
<evidence type="ECO:0000256" key="2">
    <source>
        <dbReference type="ARBA" id="ARBA00022448"/>
    </source>
</evidence>
<feature type="transmembrane region" description="Helical" evidence="7">
    <location>
        <begin position="179"/>
        <end position="199"/>
    </location>
</feature>
<dbReference type="CDD" id="cd06261">
    <property type="entry name" value="TM_PBP2"/>
    <property type="match status" value="1"/>
</dbReference>
<organism evidence="10 11">
    <name type="scientific">Phytohabitans rumicis</name>
    <dbReference type="NCBI Taxonomy" id="1076125"/>
    <lineage>
        <taxon>Bacteria</taxon>
        <taxon>Bacillati</taxon>
        <taxon>Actinomycetota</taxon>
        <taxon>Actinomycetes</taxon>
        <taxon>Micromonosporales</taxon>
        <taxon>Micromonosporaceae</taxon>
    </lineage>
</organism>
<keyword evidence="11" id="KW-1185">Reference proteome</keyword>
<evidence type="ECO:0000256" key="4">
    <source>
        <dbReference type="ARBA" id="ARBA00022692"/>
    </source>
</evidence>
<dbReference type="PANTHER" id="PTHR30193">
    <property type="entry name" value="ABC TRANSPORTER PERMEASE PROTEIN"/>
    <property type="match status" value="1"/>
</dbReference>
<feature type="transmembrane region" description="Helical" evidence="7">
    <location>
        <begin position="93"/>
        <end position="115"/>
    </location>
</feature>
<dbReference type="Gene3D" id="1.10.3720.10">
    <property type="entry name" value="MetI-like"/>
    <property type="match status" value="1"/>
</dbReference>
<evidence type="ECO:0000256" key="5">
    <source>
        <dbReference type="ARBA" id="ARBA00022989"/>
    </source>
</evidence>
<keyword evidence="4 7" id="KW-0812">Transmembrane</keyword>
<gene>
    <name evidence="10" type="ORF">Prum_086480</name>
</gene>
<accession>A0A6V8LLE9</accession>
<reference evidence="10 11" key="1">
    <citation type="submission" date="2020-03" db="EMBL/GenBank/DDBJ databases">
        <title>Whole genome shotgun sequence of Phytohabitans rumicis NBRC 108638.</title>
        <authorList>
            <person name="Komaki H."/>
            <person name="Tamura T."/>
        </authorList>
    </citation>
    <scope>NUCLEOTIDE SEQUENCE [LARGE SCALE GENOMIC DNA]</scope>
    <source>
        <strain evidence="10 11">NBRC 108638</strain>
    </source>
</reference>
<proteinExistence type="inferred from homology"/>
<evidence type="ECO:0000256" key="1">
    <source>
        <dbReference type="ARBA" id="ARBA00004651"/>
    </source>
</evidence>
<sequence length="324" mass="34942">MTALLERRAGRATAAGPPPGLRQRRRRERLVVLSFMAPVLLGLVVFLVYPLLASVYFSFTTFDLINAPQWVGLRNWRHLLEDPNVRKAATNTLWLVAVLVPARILGALGTGVLLARFKRGSGLYRTLFYLPALAPPVAATLAFVFLFKPGTGPVNTLLADLGVQGPLWFNSPTWAKPSLVLLGLWGIGDLMIIFLAALLDVPKEQYEAASLDGAGPAHQFRYVTLPNIAPVLLFATVTGVIQTLQYFTQAAVAASVASGAATTGGGISSTFGYPEGSTFTYPLWLYVVGFRYGALGYANTLAVVLFVVAIAVTAVLLRRFRSFA</sequence>
<comment type="caution">
    <text evidence="10">The sequence shown here is derived from an EMBL/GenBank/DDBJ whole genome shotgun (WGS) entry which is preliminary data.</text>
</comment>
<dbReference type="RefSeq" id="WP_173082387.1">
    <property type="nucleotide sequence ID" value="NZ_BAABJB010000022.1"/>
</dbReference>
<protein>
    <submittedName>
        <fullName evidence="10">Sugar ABC transporter permease</fullName>
    </submittedName>
</protein>
<dbReference type="InterPro" id="IPR035906">
    <property type="entry name" value="MetI-like_sf"/>
</dbReference>
<dbReference type="GO" id="GO:0055085">
    <property type="term" value="P:transmembrane transport"/>
    <property type="evidence" value="ECO:0007669"/>
    <property type="project" value="InterPro"/>
</dbReference>
<dbReference type="InterPro" id="IPR000515">
    <property type="entry name" value="MetI-like"/>
</dbReference>
<evidence type="ECO:0000256" key="6">
    <source>
        <dbReference type="ARBA" id="ARBA00023136"/>
    </source>
</evidence>
<evidence type="ECO:0000259" key="9">
    <source>
        <dbReference type="PROSITE" id="PS50928"/>
    </source>
</evidence>
<feature type="transmembrane region" description="Helical" evidence="7">
    <location>
        <begin position="30"/>
        <end position="52"/>
    </location>
</feature>
<feature type="transmembrane region" description="Helical" evidence="7">
    <location>
        <begin position="294"/>
        <end position="317"/>
    </location>
</feature>
<reference evidence="10 11" key="2">
    <citation type="submission" date="2020-03" db="EMBL/GenBank/DDBJ databases">
        <authorList>
            <person name="Ichikawa N."/>
            <person name="Kimura A."/>
            <person name="Kitahashi Y."/>
            <person name="Uohara A."/>
        </authorList>
    </citation>
    <scope>NUCLEOTIDE SEQUENCE [LARGE SCALE GENOMIC DNA]</scope>
    <source>
        <strain evidence="10 11">NBRC 108638</strain>
    </source>
</reference>
<dbReference type="GO" id="GO:0005886">
    <property type="term" value="C:plasma membrane"/>
    <property type="evidence" value="ECO:0007669"/>
    <property type="project" value="UniProtKB-SubCell"/>
</dbReference>
<evidence type="ECO:0000256" key="7">
    <source>
        <dbReference type="RuleBase" id="RU363032"/>
    </source>
</evidence>
<dbReference type="SUPFAM" id="SSF160964">
    <property type="entry name" value="MalF N-terminal region-like"/>
    <property type="match status" value="1"/>
</dbReference>
<feature type="transmembrane region" description="Helical" evidence="7">
    <location>
        <begin position="220"/>
        <end position="241"/>
    </location>
</feature>
<dbReference type="SUPFAM" id="SSF161098">
    <property type="entry name" value="MetI-like"/>
    <property type="match status" value="1"/>
</dbReference>
<dbReference type="InterPro" id="IPR051393">
    <property type="entry name" value="ABC_transporter_permease"/>
</dbReference>
<evidence type="ECO:0000313" key="10">
    <source>
        <dbReference type="EMBL" id="GFJ95006.1"/>
    </source>
</evidence>
<feature type="region of interest" description="Disordered" evidence="8">
    <location>
        <begin position="1"/>
        <end position="21"/>
    </location>
</feature>
<comment type="similarity">
    <text evidence="7">Belongs to the binding-protein-dependent transport system permease family.</text>
</comment>
<keyword evidence="3" id="KW-1003">Cell membrane</keyword>
<name>A0A6V8LLE9_9ACTN</name>
<comment type="subcellular location">
    <subcellularLocation>
        <location evidence="1 7">Cell membrane</location>
        <topology evidence="1 7">Multi-pass membrane protein</topology>
    </subcellularLocation>
</comment>